<dbReference type="EMBL" id="JAAMPI010000804">
    <property type="protein sequence ID" value="KAF4628495.1"/>
    <property type="molecule type" value="Genomic_DNA"/>
</dbReference>
<protein>
    <submittedName>
        <fullName evidence="1">Uncharacterized protein</fullName>
    </submittedName>
</protein>
<gene>
    <name evidence="1" type="ORF">G7Y89_g9652</name>
</gene>
<organism evidence="1 2">
    <name type="scientific">Cudoniella acicularis</name>
    <dbReference type="NCBI Taxonomy" id="354080"/>
    <lineage>
        <taxon>Eukaryota</taxon>
        <taxon>Fungi</taxon>
        <taxon>Dikarya</taxon>
        <taxon>Ascomycota</taxon>
        <taxon>Pezizomycotina</taxon>
        <taxon>Leotiomycetes</taxon>
        <taxon>Helotiales</taxon>
        <taxon>Tricladiaceae</taxon>
        <taxon>Cudoniella</taxon>
    </lineage>
</organism>
<proteinExistence type="predicted"/>
<keyword evidence="2" id="KW-1185">Reference proteome</keyword>
<dbReference type="AlphaFoldDB" id="A0A8H4RGJ0"/>
<comment type="caution">
    <text evidence="1">The sequence shown here is derived from an EMBL/GenBank/DDBJ whole genome shotgun (WGS) entry which is preliminary data.</text>
</comment>
<name>A0A8H4RGJ0_9HELO</name>
<reference evidence="1 2" key="1">
    <citation type="submission" date="2020-03" db="EMBL/GenBank/DDBJ databases">
        <title>Draft Genome Sequence of Cudoniella acicularis.</title>
        <authorList>
            <person name="Buettner E."/>
            <person name="Kellner H."/>
        </authorList>
    </citation>
    <scope>NUCLEOTIDE SEQUENCE [LARGE SCALE GENOMIC DNA]</scope>
    <source>
        <strain evidence="1 2">DSM 108380</strain>
    </source>
</reference>
<evidence type="ECO:0000313" key="2">
    <source>
        <dbReference type="Proteomes" id="UP000566819"/>
    </source>
</evidence>
<accession>A0A8H4RGJ0</accession>
<evidence type="ECO:0000313" key="1">
    <source>
        <dbReference type="EMBL" id="KAF4628495.1"/>
    </source>
</evidence>
<dbReference type="Proteomes" id="UP000566819">
    <property type="component" value="Unassembled WGS sequence"/>
</dbReference>
<sequence length="102" mass="11094">MANFKSILNSETKMQSFVTHCLNTKGNEVVAESYLAETQQAGLGLQNLQTFADDVAVRVWGQQGARQFVSSPETPLSLCNSSVEVAAGKIGRLFRFVPAILM</sequence>